<accession>A1BFI6</accession>
<keyword evidence="2" id="KW-0413">Isomerase</keyword>
<dbReference type="NCBIfam" id="NF041277">
    <property type="entry name" value="coba_remo_CbiR"/>
    <property type="match status" value="1"/>
</dbReference>
<dbReference type="STRING" id="290317.Cpha266_1123"/>
<dbReference type="Pfam" id="PF01261">
    <property type="entry name" value="AP_endonuc_2"/>
    <property type="match status" value="1"/>
</dbReference>
<dbReference type="HOGENOM" id="CLU_078439_0_0_10"/>
<protein>
    <submittedName>
        <fullName evidence="2">Xylose isomerase domain protein TIM barrel</fullName>
    </submittedName>
</protein>
<reference evidence="2 3" key="1">
    <citation type="submission" date="2006-12" db="EMBL/GenBank/DDBJ databases">
        <title>Complete sequence of Chlorobium phaeobacteroides DSM 266.</title>
        <authorList>
            <consortium name="US DOE Joint Genome Institute"/>
            <person name="Copeland A."/>
            <person name="Lucas S."/>
            <person name="Lapidus A."/>
            <person name="Barry K."/>
            <person name="Detter J.C."/>
            <person name="Glavina del Rio T."/>
            <person name="Hammon N."/>
            <person name="Israni S."/>
            <person name="Pitluck S."/>
            <person name="Goltsman E."/>
            <person name="Schmutz J."/>
            <person name="Larimer F."/>
            <person name="Land M."/>
            <person name="Hauser L."/>
            <person name="Mikhailova N."/>
            <person name="Li T."/>
            <person name="Overmann J."/>
            <person name="Bryant D.A."/>
            <person name="Richardson P."/>
        </authorList>
    </citation>
    <scope>NUCLEOTIDE SEQUENCE [LARGE SCALE GENOMIC DNA]</scope>
    <source>
        <strain evidence="2 3">DSM 266</strain>
    </source>
</reference>
<sequence>MNLKQRFPFRIGTTSYIIPDALWPNVEYLSKQVDDIELLLFESHEFCNLPSQDEVFRLFELAIKEDLTYSVHLPLDTFLGHASLAERERSIEKCSRIVELTRQLPVSAFVMHAEAGPGIDIVAFDDREKTAFAAHVAESVKKLIENTGMAPSMFALETLAYPFAILEPVIEDAGLSVTLDIGHLELMGYAVEAHLQRWLGKTRVLHLHGIKNGKDHNSLQHMRQETLALVMQALSDFPNPGRVVTMEIFSESDFFESAEAMEPYAVIPG</sequence>
<dbReference type="Proteomes" id="UP000008701">
    <property type="component" value="Chromosome"/>
</dbReference>
<organism evidence="2 3">
    <name type="scientific">Chlorobium phaeobacteroides (strain DSM 266 / SMG 266 / 2430)</name>
    <dbReference type="NCBI Taxonomy" id="290317"/>
    <lineage>
        <taxon>Bacteria</taxon>
        <taxon>Pseudomonadati</taxon>
        <taxon>Chlorobiota</taxon>
        <taxon>Chlorobiia</taxon>
        <taxon>Chlorobiales</taxon>
        <taxon>Chlorobiaceae</taxon>
        <taxon>Chlorobium/Pelodictyon group</taxon>
        <taxon>Chlorobium</taxon>
    </lineage>
</organism>
<evidence type="ECO:0000313" key="3">
    <source>
        <dbReference type="Proteomes" id="UP000008701"/>
    </source>
</evidence>
<dbReference type="RefSeq" id="WP_011744989.1">
    <property type="nucleotide sequence ID" value="NC_008639.1"/>
</dbReference>
<feature type="domain" description="Xylose isomerase-like TIM barrel" evidence="1">
    <location>
        <begin position="35"/>
        <end position="256"/>
    </location>
</feature>
<dbReference type="KEGG" id="cph:Cpha266_1123"/>
<name>A1BFI6_CHLPD</name>
<dbReference type="EMBL" id="CP000492">
    <property type="protein sequence ID" value="ABL65163.1"/>
    <property type="molecule type" value="Genomic_DNA"/>
</dbReference>
<gene>
    <name evidence="2" type="ordered locus">Cpha266_1123</name>
</gene>
<keyword evidence="3" id="KW-1185">Reference proteome</keyword>
<dbReference type="AlphaFoldDB" id="A1BFI6"/>
<evidence type="ECO:0000259" key="1">
    <source>
        <dbReference type="Pfam" id="PF01261"/>
    </source>
</evidence>
<dbReference type="InterPro" id="IPR036237">
    <property type="entry name" value="Xyl_isomerase-like_sf"/>
</dbReference>
<proteinExistence type="predicted"/>
<dbReference type="InterPro" id="IPR013022">
    <property type="entry name" value="Xyl_isomerase-like_TIM-brl"/>
</dbReference>
<dbReference type="SUPFAM" id="SSF51658">
    <property type="entry name" value="Xylose isomerase-like"/>
    <property type="match status" value="1"/>
</dbReference>
<dbReference type="Gene3D" id="3.20.20.150">
    <property type="entry name" value="Divalent-metal-dependent TIM barrel enzymes"/>
    <property type="match status" value="1"/>
</dbReference>
<dbReference type="eggNOG" id="COG1082">
    <property type="taxonomic scope" value="Bacteria"/>
</dbReference>
<dbReference type="GO" id="GO:0016853">
    <property type="term" value="F:isomerase activity"/>
    <property type="evidence" value="ECO:0007669"/>
    <property type="project" value="UniProtKB-KW"/>
</dbReference>
<dbReference type="OrthoDB" id="9792261at2"/>
<evidence type="ECO:0000313" key="2">
    <source>
        <dbReference type="EMBL" id="ABL65163.1"/>
    </source>
</evidence>